<evidence type="ECO:0000313" key="8">
    <source>
        <dbReference type="EMBL" id="KAK9497936.1"/>
    </source>
</evidence>
<feature type="region of interest" description="Disordered" evidence="6">
    <location>
        <begin position="159"/>
        <end position="182"/>
    </location>
</feature>
<dbReference type="AlphaFoldDB" id="A0AAW1CHK3"/>
<dbReference type="InterPro" id="IPR039596">
    <property type="entry name" value="GAS1"/>
</dbReference>
<evidence type="ECO:0000256" key="1">
    <source>
        <dbReference type="ARBA" id="ARBA00004236"/>
    </source>
</evidence>
<evidence type="ECO:0000256" key="6">
    <source>
        <dbReference type="SAM" id="MobiDB-lite"/>
    </source>
</evidence>
<evidence type="ECO:0000256" key="5">
    <source>
        <dbReference type="ARBA" id="ARBA00023180"/>
    </source>
</evidence>
<keyword evidence="5" id="KW-0325">Glycoprotein</keyword>
<dbReference type="InterPro" id="IPR016017">
    <property type="entry name" value="GDNF/GAS1"/>
</dbReference>
<evidence type="ECO:0000256" key="3">
    <source>
        <dbReference type="ARBA" id="ARBA00022729"/>
    </source>
</evidence>
<evidence type="ECO:0000259" key="7">
    <source>
        <dbReference type="Pfam" id="PF02351"/>
    </source>
</evidence>
<keyword evidence="9" id="KW-1185">Reference proteome</keyword>
<dbReference type="GO" id="GO:0005886">
    <property type="term" value="C:plasma membrane"/>
    <property type="evidence" value="ECO:0007669"/>
    <property type="project" value="UniProtKB-SubCell"/>
</dbReference>
<organism evidence="8 9">
    <name type="scientific">Rhynocoris fuscipes</name>
    <dbReference type="NCBI Taxonomy" id="488301"/>
    <lineage>
        <taxon>Eukaryota</taxon>
        <taxon>Metazoa</taxon>
        <taxon>Ecdysozoa</taxon>
        <taxon>Arthropoda</taxon>
        <taxon>Hexapoda</taxon>
        <taxon>Insecta</taxon>
        <taxon>Pterygota</taxon>
        <taxon>Neoptera</taxon>
        <taxon>Paraneoptera</taxon>
        <taxon>Hemiptera</taxon>
        <taxon>Heteroptera</taxon>
        <taxon>Panheteroptera</taxon>
        <taxon>Cimicomorpha</taxon>
        <taxon>Reduviidae</taxon>
        <taxon>Harpactorinae</taxon>
        <taxon>Harpactorini</taxon>
        <taxon>Rhynocoris</taxon>
    </lineage>
</organism>
<proteinExistence type="predicted"/>
<comment type="subcellular location">
    <subcellularLocation>
        <location evidence="1">Cell membrane</location>
    </subcellularLocation>
</comment>
<keyword evidence="2" id="KW-1003">Cell membrane</keyword>
<gene>
    <name evidence="8" type="ORF">O3M35_003834</name>
</gene>
<dbReference type="Proteomes" id="UP001461498">
    <property type="component" value="Unassembled WGS sequence"/>
</dbReference>
<dbReference type="PANTHER" id="PTHR16840">
    <property type="entry name" value="GROWTH ARREST-SPECIFIC PROTEIN 1"/>
    <property type="match status" value="1"/>
</dbReference>
<dbReference type="EMBL" id="JAPXFL010000013">
    <property type="protein sequence ID" value="KAK9497936.1"/>
    <property type="molecule type" value="Genomic_DNA"/>
</dbReference>
<evidence type="ECO:0000256" key="2">
    <source>
        <dbReference type="ARBA" id="ARBA00022475"/>
    </source>
</evidence>
<comment type="caution">
    <text evidence="8">The sequence shown here is derived from an EMBL/GenBank/DDBJ whole genome shotgun (WGS) entry which is preliminary data.</text>
</comment>
<feature type="domain" description="GDNF/GAS1" evidence="7">
    <location>
        <begin position="70"/>
        <end position="143"/>
    </location>
</feature>
<dbReference type="PANTHER" id="PTHR16840:SF3">
    <property type="entry name" value="GROWTH ARREST-SPECIFIC PROTEIN 1"/>
    <property type="match status" value="1"/>
</dbReference>
<evidence type="ECO:0000313" key="9">
    <source>
        <dbReference type="Proteomes" id="UP001461498"/>
    </source>
</evidence>
<keyword evidence="3" id="KW-0732">Signal</keyword>
<dbReference type="GO" id="GO:0051726">
    <property type="term" value="P:regulation of cell cycle"/>
    <property type="evidence" value="ECO:0007669"/>
    <property type="project" value="InterPro"/>
</dbReference>
<sequence>MIGCSALQIHKNHCPEECQHALIALTSTNEGKELMKCECGDDLCRETKARVEVCRPQVIRATRAETVVNCEVAQWICMADTLCSTALRYYNIFCRSMFTGRKCSLRCKNSINILRRQEKAAKLNSCVCTGREDYDCPTIRSNMEQLCFNKSKHSSATSKTITLESDNDGQSADNETNDMEKESAGFAQMSTIPLSLATLLIQTTVLLIRYLELIS</sequence>
<reference evidence="8 9" key="1">
    <citation type="submission" date="2022-12" db="EMBL/GenBank/DDBJ databases">
        <title>Chromosome-level genome assembly of true bugs.</title>
        <authorList>
            <person name="Ma L."/>
            <person name="Li H."/>
        </authorList>
    </citation>
    <scope>NUCLEOTIDE SEQUENCE [LARGE SCALE GENOMIC DNA]</scope>
    <source>
        <strain evidence="8">Lab_2022b</strain>
    </source>
</reference>
<evidence type="ECO:0000256" key="4">
    <source>
        <dbReference type="ARBA" id="ARBA00023136"/>
    </source>
</evidence>
<keyword evidence="4" id="KW-0472">Membrane</keyword>
<accession>A0AAW1CHK3</accession>
<name>A0AAW1CHK3_9HEMI</name>
<dbReference type="Pfam" id="PF02351">
    <property type="entry name" value="GDNF"/>
    <property type="match status" value="1"/>
</dbReference>
<protein>
    <recommendedName>
        <fullName evidence="7">GDNF/GAS1 domain-containing protein</fullName>
    </recommendedName>
</protein>
<feature type="compositionally biased region" description="Polar residues" evidence="6">
    <location>
        <begin position="159"/>
        <end position="174"/>
    </location>
</feature>